<proteinExistence type="predicted"/>
<gene>
    <name evidence="6" type="ORF">SNE40_018158</name>
</gene>
<protein>
    <recommendedName>
        <fullName evidence="5">THAP-type domain-containing protein</fullName>
    </recommendedName>
</protein>
<evidence type="ECO:0000313" key="7">
    <source>
        <dbReference type="Proteomes" id="UP001347796"/>
    </source>
</evidence>
<evidence type="ECO:0000256" key="2">
    <source>
        <dbReference type="ARBA" id="ARBA00022771"/>
    </source>
</evidence>
<evidence type="ECO:0000259" key="5">
    <source>
        <dbReference type="Pfam" id="PF05485"/>
    </source>
</evidence>
<dbReference type="AlphaFoldDB" id="A0AAN8PJG7"/>
<dbReference type="GO" id="GO:0003677">
    <property type="term" value="F:DNA binding"/>
    <property type="evidence" value="ECO:0007669"/>
    <property type="project" value="UniProtKB-KW"/>
</dbReference>
<evidence type="ECO:0000313" key="6">
    <source>
        <dbReference type="EMBL" id="KAK6171720.1"/>
    </source>
</evidence>
<comment type="caution">
    <text evidence="6">The sequence shown here is derived from an EMBL/GenBank/DDBJ whole genome shotgun (WGS) entry which is preliminary data.</text>
</comment>
<keyword evidence="4" id="KW-0238">DNA-binding</keyword>
<dbReference type="GO" id="GO:0008270">
    <property type="term" value="F:zinc ion binding"/>
    <property type="evidence" value="ECO:0007669"/>
    <property type="project" value="UniProtKB-KW"/>
</dbReference>
<dbReference type="EMBL" id="JAZGQO010000013">
    <property type="protein sequence ID" value="KAK6171720.1"/>
    <property type="molecule type" value="Genomic_DNA"/>
</dbReference>
<dbReference type="InterPro" id="IPR006612">
    <property type="entry name" value="THAP_Znf"/>
</dbReference>
<keyword evidence="3" id="KW-0862">Zinc</keyword>
<evidence type="ECO:0000256" key="3">
    <source>
        <dbReference type="ARBA" id="ARBA00022833"/>
    </source>
</evidence>
<dbReference type="Pfam" id="PF05485">
    <property type="entry name" value="THAP"/>
    <property type="match status" value="1"/>
</dbReference>
<name>A0AAN8PJG7_PATCE</name>
<organism evidence="6 7">
    <name type="scientific">Patella caerulea</name>
    <name type="common">Rayed Mediterranean limpet</name>
    <dbReference type="NCBI Taxonomy" id="87958"/>
    <lineage>
        <taxon>Eukaryota</taxon>
        <taxon>Metazoa</taxon>
        <taxon>Spiralia</taxon>
        <taxon>Lophotrochozoa</taxon>
        <taxon>Mollusca</taxon>
        <taxon>Gastropoda</taxon>
        <taxon>Patellogastropoda</taxon>
        <taxon>Patelloidea</taxon>
        <taxon>Patellidae</taxon>
        <taxon>Patella</taxon>
    </lineage>
</organism>
<dbReference type="Proteomes" id="UP001347796">
    <property type="component" value="Unassembled WGS sequence"/>
</dbReference>
<sequence length="72" mass="8280">MPQYCCVPNCKNSKGGHTFPKNLILRKRWIVAIKRNDQQTENYGNPGSTIVFVKIILPMTTTQVHFSENEKD</sequence>
<feature type="domain" description="THAP-type" evidence="5">
    <location>
        <begin position="5"/>
        <end position="46"/>
    </location>
</feature>
<keyword evidence="2" id="KW-0863">Zinc-finger</keyword>
<accession>A0AAN8PJG7</accession>
<keyword evidence="1" id="KW-0479">Metal-binding</keyword>
<reference evidence="6 7" key="1">
    <citation type="submission" date="2024-01" db="EMBL/GenBank/DDBJ databases">
        <title>The genome of the rayed Mediterranean limpet Patella caerulea (Linnaeus, 1758).</title>
        <authorList>
            <person name="Anh-Thu Weber A."/>
            <person name="Halstead-Nussloch G."/>
        </authorList>
    </citation>
    <scope>NUCLEOTIDE SEQUENCE [LARGE SCALE GENOMIC DNA]</scope>
    <source>
        <strain evidence="6">AATW-2023a</strain>
        <tissue evidence="6">Whole specimen</tissue>
    </source>
</reference>
<keyword evidence="7" id="KW-1185">Reference proteome</keyword>
<dbReference type="SUPFAM" id="SSF57716">
    <property type="entry name" value="Glucocorticoid receptor-like (DNA-binding domain)"/>
    <property type="match status" value="1"/>
</dbReference>
<evidence type="ECO:0000256" key="4">
    <source>
        <dbReference type="ARBA" id="ARBA00023125"/>
    </source>
</evidence>
<evidence type="ECO:0000256" key="1">
    <source>
        <dbReference type="ARBA" id="ARBA00022723"/>
    </source>
</evidence>